<name>A0A5N6G4Q6_PETAA</name>
<gene>
    <name evidence="1" type="ORF">ETB97_010029</name>
</gene>
<dbReference type="Proteomes" id="UP000541154">
    <property type="component" value="Unassembled WGS sequence"/>
</dbReference>
<keyword evidence="2" id="KW-1185">Reference proteome</keyword>
<evidence type="ECO:0000313" key="2">
    <source>
        <dbReference type="Proteomes" id="UP000541154"/>
    </source>
</evidence>
<dbReference type="PANTHER" id="PTHR37535:SF4">
    <property type="entry name" value="FLUG DOMAIN-CONTAINING PROTEIN"/>
    <property type="match status" value="1"/>
</dbReference>
<dbReference type="PANTHER" id="PTHR37535">
    <property type="entry name" value="FLUG DOMAIN PROTEIN"/>
    <property type="match status" value="1"/>
</dbReference>
<protein>
    <submittedName>
        <fullName evidence="1">Uncharacterized protein</fullName>
    </submittedName>
</protein>
<reference evidence="1 2" key="1">
    <citation type="submission" date="2019-04" db="EMBL/GenBank/DDBJ databases">
        <title>Aspergillus burnettii sp. nov., novel species from soil in southeast Queensland.</title>
        <authorList>
            <person name="Gilchrist C.L.M."/>
            <person name="Pitt J.I."/>
            <person name="Lange L."/>
            <person name="Lacey H.J."/>
            <person name="Vuong D."/>
            <person name="Midgley D.J."/>
            <person name="Greenfield P."/>
            <person name="Bradbury M."/>
            <person name="Lacey E."/>
            <person name="Busk P.K."/>
            <person name="Pilgaard B."/>
            <person name="Chooi Y.H."/>
            <person name="Piggott A.M."/>
        </authorList>
    </citation>
    <scope>NUCLEOTIDE SEQUENCE [LARGE SCALE GENOMIC DNA]</scope>
    <source>
        <strain evidence="1 2">FRR 5400</strain>
    </source>
</reference>
<proteinExistence type="predicted"/>
<sequence length="146" mass="17171">MGKELTKLRKNLLTDTRETARKDYFRIAPILEVSRQIKQLLGKHEPDIAANSSNDEDWELPTPKYLFPKRARLVENFSGPEAENYDEDKLLTRRIQVTKDMVALLGLCEPSRRGKRVDWKFDDETDELQTSERSPRLLKRIIWTVQ</sequence>
<dbReference type="EMBL" id="SPNV01000050">
    <property type="protein sequence ID" value="KAF5863528.1"/>
    <property type="molecule type" value="Genomic_DNA"/>
</dbReference>
<dbReference type="AlphaFoldDB" id="A0A5N6G4Q6"/>
<dbReference type="Pfam" id="PF11917">
    <property type="entry name" value="DUF3435"/>
    <property type="match status" value="1"/>
</dbReference>
<organism evidence="1 2">
    <name type="scientific">Petromyces alliaceus</name>
    <name type="common">Aspergillus alliaceus</name>
    <dbReference type="NCBI Taxonomy" id="209559"/>
    <lineage>
        <taxon>Eukaryota</taxon>
        <taxon>Fungi</taxon>
        <taxon>Dikarya</taxon>
        <taxon>Ascomycota</taxon>
        <taxon>Pezizomycotina</taxon>
        <taxon>Eurotiomycetes</taxon>
        <taxon>Eurotiomycetidae</taxon>
        <taxon>Eurotiales</taxon>
        <taxon>Aspergillaceae</taxon>
        <taxon>Aspergillus</taxon>
        <taxon>Aspergillus subgen. Circumdati</taxon>
    </lineage>
</organism>
<comment type="caution">
    <text evidence="1">The sequence shown here is derived from an EMBL/GenBank/DDBJ whole genome shotgun (WGS) entry which is preliminary data.</text>
</comment>
<evidence type="ECO:0000313" key="1">
    <source>
        <dbReference type="EMBL" id="KAF5863528.1"/>
    </source>
</evidence>
<dbReference type="InterPro" id="IPR021842">
    <property type="entry name" value="DUF3435"/>
</dbReference>
<accession>A0A5N6G4Q6</accession>
<accession>A0A8H6A662</accession>